<protein>
    <submittedName>
        <fullName evidence="1">Uncharacterized protein</fullName>
    </submittedName>
</protein>
<evidence type="ECO:0000313" key="1">
    <source>
        <dbReference type="EMBL" id="OMH78916.1"/>
    </source>
</evidence>
<dbReference type="InterPro" id="IPR006941">
    <property type="entry name" value="RNase_CAF1"/>
</dbReference>
<dbReference type="OrthoDB" id="1432093at2759"/>
<dbReference type="Gene3D" id="3.30.420.10">
    <property type="entry name" value="Ribonuclease H-like superfamily/Ribonuclease H"/>
    <property type="match status" value="1"/>
</dbReference>
<reference evidence="3" key="2">
    <citation type="submission" date="2017-01" db="EMBL/GenBank/DDBJ databases">
        <authorList>
            <person name="Wang Y."/>
            <person name="White M."/>
            <person name="Kvist S."/>
            <person name="Moncalvo J.-M."/>
        </authorList>
    </citation>
    <scope>NUCLEOTIDE SEQUENCE [LARGE SCALE GENOMIC DNA]</scope>
    <source>
        <strain evidence="3">COL-18-3</strain>
    </source>
</reference>
<dbReference type="AlphaFoldDB" id="A0A1R1PD84"/>
<sequence length="114" mass="13470">MYNRNRRRAKVVMFNNVFLFFYLAKSLKKYQSSVLEQVEAEMERNTHNNQGVRTYSPYDNGTRRTTHEAGYDAFLTGKVFVNLKIDLDHTFRKYSGMFFVLNAESPVLDLHTME</sequence>
<dbReference type="InterPro" id="IPR036397">
    <property type="entry name" value="RNaseH_sf"/>
</dbReference>
<dbReference type="EMBL" id="LSSK01001727">
    <property type="protein sequence ID" value="OMH78916.1"/>
    <property type="molecule type" value="Genomic_DNA"/>
</dbReference>
<name>A0A1R1PD84_ZANCU</name>
<dbReference type="EMBL" id="LSSK01000527">
    <property type="protein sequence ID" value="OMH83037.1"/>
    <property type="molecule type" value="Genomic_DNA"/>
</dbReference>
<comment type="caution">
    <text evidence="1">The sequence shown here is derived from an EMBL/GenBank/DDBJ whole genome shotgun (WGS) entry which is preliminary data.</text>
</comment>
<evidence type="ECO:0000313" key="3">
    <source>
        <dbReference type="Proteomes" id="UP000188320"/>
    </source>
</evidence>
<dbReference type="Pfam" id="PF04857">
    <property type="entry name" value="CAF1"/>
    <property type="match status" value="1"/>
</dbReference>
<reference evidence="1" key="1">
    <citation type="submission" date="2017-01" db="EMBL/GenBank/DDBJ databases">
        <authorList>
            <person name="Mah S.A."/>
            <person name="Swanson W.J."/>
            <person name="Moy G.W."/>
            <person name="Vacquier V.D."/>
        </authorList>
    </citation>
    <scope>NUCLEOTIDE SEQUENCE [LARGE SCALE GENOMIC DNA]</scope>
    <source>
        <strain evidence="1">COL-18-3</strain>
    </source>
</reference>
<keyword evidence="3" id="KW-1185">Reference proteome</keyword>
<accession>A0A1R1PD84</accession>
<dbReference type="GO" id="GO:0003676">
    <property type="term" value="F:nucleic acid binding"/>
    <property type="evidence" value="ECO:0007669"/>
    <property type="project" value="InterPro"/>
</dbReference>
<organism evidence="1 3">
    <name type="scientific">Zancudomyces culisetae</name>
    <name type="common">Gut fungus</name>
    <name type="synonym">Smittium culisetae</name>
    <dbReference type="NCBI Taxonomy" id="1213189"/>
    <lineage>
        <taxon>Eukaryota</taxon>
        <taxon>Fungi</taxon>
        <taxon>Fungi incertae sedis</taxon>
        <taxon>Zoopagomycota</taxon>
        <taxon>Kickxellomycotina</taxon>
        <taxon>Harpellomycetes</taxon>
        <taxon>Harpellales</taxon>
        <taxon>Legeriomycetaceae</taxon>
        <taxon>Zancudomyces</taxon>
    </lineage>
</organism>
<dbReference type="Proteomes" id="UP000188320">
    <property type="component" value="Unassembled WGS sequence"/>
</dbReference>
<gene>
    <name evidence="2" type="ORF">AX774_g3459</name>
    <name evidence="1" type="ORF">AX774_g7670</name>
</gene>
<evidence type="ECO:0000313" key="2">
    <source>
        <dbReference type="EMBL" id="OMH83037.1"/>
    </source>
</evidence>
<proteinExistence type="predicted"/>